<comment type="caution">
    <text evidence="1">The sequence shown here is derived from an EMBL/GenBank/DDBJ whole genome shotgun (WGS) entry which is preliminary data.</text>
</comment>
<protein>
    <submittedName>
        <fullName evidence="1">Uncharacterized protein</fullName>
    </submittedName>
</protein>
<organism evidence="1 2">
    <name type="scientific">Plakobranchus ocellatus</name>
    <dbReference type="NCBI Taxonomy" id="259542"/>
    <lineage>
        <taxon>Eukaryota</taxon>
        <taxon>Metazoa</taxon>
        <taxon>Spiralia</taxon>
        <taxon>Lophotrochozoa</taxon>
        <taxon>Mollusca</taxon>
        <taxon>Gastropoda</taxon>
        <taxon>Heterobranchia</taxon>
        <taxon>Euthyneura</taxon>
        <taxon>Panpulmonata</taxon>
        <taxon>Sacoglossa</taxon>
        <taxon>Placobranchoidea</taxon>
        <taxon>Plakobranchidae</taxon>
        <taxon>Plakobranchus</taxon>
    </lineage>
</organism>
<dbReference type="EMBL" id="BLXT01007525">
    <property type="protein sequence ID" value="GFO39893.1"/>
    <property type="molecule type" value="Genomic_DNA"/>
</dbReference>
<sequence>MHRLKEAVREDATRPIKRAFDAVVRGRHQQGGGDREPLPEFHSVRTLMQRARSTVVPPIPQVCADVRIEGEWANTWLQERFLLYLDNDWGVAVFATDENMQRLQRCHDVYINGTFRTCPSPYTQFFTIHGNSSLPTWVQIFVLTAFRKRQCQPLSVAAAGNPHQPNTFSVVDRLSGRSYRPANPKLFSQE</sequence>
<name>A0AAV4D756_9GAST</name>
<dbReference type="AlphaFoldDB" id="A0AAV4D756"/>
<proteinExistence type="predicted"/>
<dbReference type="Proteomes" id="UP000735302">
    <property type="component" value="Unassembled WGS sequence"/>
</dbReference>
<keyword evidence="2" id="KW-1185">Reference proteome</keyword>
<reference evidence="1 2" key="1">
    <citation type="journal article" date="2021" name="Elife">
        <title>Chloroplast acquisition without the gene transfer in kleptoplastic sea slugs, Plakobranchus ocellatus.</title>
        <authorList>
            <person name="Maeda T."/>
            <person name="Takahashi S."/>
            <person name="Yoshida T."/>
            <person name="Shimamura S."/>
            <person name="Takaki Y."/>
            <person name="Nagai Y."/>
            <person name="Toyoda A."/>
            <person name="Suzuki Y."/>
            <person name="Arimoto A."/>
            <person name="Ishii H."/>
            <person name="Satoh N."/>
            <person name="Nishiyama T."/>
            <person name="Hasebe M."/>
            <person name="Maruyama T."/>
            <person name="Minagawa J."/>
            <person name="Obokata J."/>
            <person name="Shigenobu S."/>
        </authorList>
    </citation>
    <scope>NUCLEOTIDE SEQUENCE [LARGE SCALE GENOMIC DNA]</scope>
</reference>
<evidence type="ECO:0000313" key="1">
    <source>
        <dbReference type="EMBL" id="GFO39893.1"/>
    </source>
</evidence>
<evidence type="ECO:0000313" key="2">
    <source>
        <dbReference type="Proteomes" id="UP000735302"/>
    </source>
</evidence>
<gene>
    <name evidence="1" type="ORF">PoB_006639800</name>
</gene>
<accession>A0AAV4D756</accession>